<proteinExistence type="predicted"/>
<name>A0ACC3SLF1_9PEZI</name>
<accession>A0ACC3SLF1</accession>
<keyword evidence="2" id="KW-1185">Reference proteome</keyword>
<dbReference type="Proteomes" id="UP001320706">
    <property type="component" value="Unassembled WGS sequence"/>
</dbReference>
<dbReference type="EMBL" id="JAMKPW020000011">
    <property type="protein sequence ID" value="KAK8213522.1"/>
    <property type="molecule type" value="Genomic_DNA"/>
</dbReference>
<reference evidence="1" key="1">
    <citation type="submission" date="2024-02" db="EMBL/GenBank/DDBJ databases">
        <title>Metagenome Assembled Genome of Zalaria obscura JY119.</title>
        <authorList>
            <person name="Vighnesh L."/>
            <person name="Jagadeeshwari U."/>
            <person name="Venkata Ramana C."/>
            <person name="Sasikala C."/>
        </authorList>
    </citation>
    <scope>NUCLEOTIDE SEQUENCE</scope>
    <source>
        <strain evidence="1">JY119</strain>
    </source>
</reference>
<evidence type="ECO:0000313" key="2">
    <source>
        <dbReference type="Proteomes" id="UP001320706"/>
    </source>
</evidence>
<organism evidence="1 2">
    <name type="scientific">Zalaria obscura</name>
    <dbReference type="NCBI Taxonomy" id="2024903"/>
    <lineage>
        <taxon>Eukaryota</taxon>
        <taxon>Fungi</taxon>
        <taxon>Dikarya</taxon>
        <taxon>Ascomycota</taxon>
        <taxon>Pezizomycotina</taxon>
        <taxon>Dothideomycetes</taxon>
        <taxon>Dothideomycetidae</taxon>
        <taxon>Dothideales</taxon>
        <taxon>Zalariaceae</taxon>
        <taxon>Zalaria</taxon>
    </lineage>
</organism>
<protein>
    <submittedName>
        <fullName evidence="1">Uncharacterized protein</fullName>
    </submittedName>
</protein>
<evidence type="ECO:0000313" key="1">
    <source>
        <dbReference type="EMBL" id="KAK8213522.1"/>
    </source>
</evidence>
<gene>
    <name evidence="1" type="ORF">M8818_002824</name>
</gene>
<comment type="caution">
    <text evidence="1">The sequence shown here is derived from an EMBL/GenBank/DDBJ whole genome shotgun (WGS) entry which is preliminary data.</text>
</comment>
<sequence length="109" mass="11675">MYSYLLNSWPGPMSYNGLSRVRLPGSFSCLVPGNEERSVLLALDIGHEACSATSRDDVLPAAGLIAWTSKRVRQLIGNRAQAMQRGSGTASSPLPASGKEMPRNLAKQS</sequence>